<dbReference type="Pfam" id="PF18962">
    <property type="entry name" value="Por_Secre_tail"/>
    <property type="match status" value="1"/>
</dbReference>
<evidence type="ECO:0000259" key="5">
    <source>
        <dbReference type="Pfam" id="PF00127"/>
    </source>
</evidence>
<evidence type="ECO:0000256" key="2">
    <source>
        <dbReference type="ARBA" id="ARBA00023008"/>
    </source>
</evidence>
<feature type="chain" id="PRO_5047068073" evidence="4">
    <location>
        <begin position="26"/>
        <end position="207"/>
    </location>
</feature>
<dbReference type="InterPro" id="IPR008972">
    <property type="entry name" value="Cupredoxin"/>
</dbReference>
<keyword evidence="4" id="KW-0732">Signal</keyword>
<dbReference type="RefSeq" id="WP_378017006.1">
    <property type="nucleotide sequence ID" value="NZ_JBHSKT010000004.1"/>
</dbReference>
<dbReference type="PANTHER" id="PTHR36507">
    <property type="entry name" value="BLL1555 PROTEIN"/>
    <property type="match status" value="1"/>
</dbReference>
<dbReference type="InterPro" id="IPR052721">
    <property type="entry name" value="ET_Amicyanin"/>
</dbReference>
<dbReference type="Gene3D" id="2.60.40.420">
    <property type="entry name" value="Cupredoxins - blue copper proteins"/>
    <property type="match status" value="1"/>
</dbReference>
<evidence type="ECO:0000256" key="4">
    <source>
        <dbReference type="SAM" id="SignalP"/>
    </source>
</evidence>
<feature type="signal peptide" evidence="4">
    <location>
        <begin position="1"/>
        <end position="25"/>
    </location>
</feature>
<evidence type="ECO:0000259" key="6">
    <source>
        <dbReference type="Pfam" id="PF18962"/>
    </source>
</evidence>
<comment type="caution">
    <text evidence="7">The sequence shown here is derived from an EMBL/GenBank/DDBJ whole genome shotgun (WGS) entry which is preliminary data.</text>
</comment>
<dbReference type="EMBL" id="JBHSKT010000004">
    <property type="protein sequence ID" value="MFC5270640.1"/>
    <property type="molecule type" value="Genomic_DNA"/>
</dbReference>
<evidence type="ECO:0000313" key="7">
    <source>
        <dbReference type="EMBL" id="MFC5270640.1"/>
    </source>
</evidence>
<organism evidence="7 8">
    <name type="scientific">Adhaeribacter terreus</name>
    <dbReference type="NCBI Taxonomy" id="529703"/>
    <lineage>
        <taxon>Bacteria</taxon>
        <taxon>Pseudomonadati</taxon>
        <taxon>Bacteroidota</taxon>
        <taxon>Cytophagia</taxon>
        <taxon>Cytophagales</taxon>
        <taxon>Hymenobacteraceae</taxon>
        <taxon>Adhaeribacter</taxon>
    </lineage>
</organism>
<name>A0ABW0EBS2_9BACT</name>
<dbReference type="Proteomes" id="UP001596161">
    <property type="component" value="Unassembled WGS sequence"/>
</dbReference>
<dbReference type="PANTHER" id="PTHR36507:SF1">
    <property type="entry name" value="BLL1555 PROTEIN"/>
    <property type="match status" value="1"/>
</dbReference>
<dbReference type="NCBIfam" id="TIGR04183">
    <property type="entry name" value="Por_Secre_tail"/>
    <property type="match status" value="1"/>
</dbReference>
<evidence type="ECO:0000256" key="1">
    <source>
        <dbReference type="ARBA" id="ARBA00022723"/>
    </source>
</evidence>
<feature type="region of interest" description="Disordered" evidence="3">
    <location>
        <begin position="58"/>
        <end position="77"/>
    </location>
</feature>
<gene>
    <name evidence="7" type="ORF">ACFPIB_08480</name>
</gene>
<dbReference type="InterPro" id="IPR026444">
    <property type="entry name" value="Secre_tail"/>
</dbReference>
<keyword evidence="2" id="KW-0186">Copper</keyword>
<feature type="domain" description="Blue (type 1) copper" evidence="5">
    <location>
        <begin position="32"/>
        <end position="109"/>
    </location>
</feature>
<sequence length="207" mass="22661">MKKLFTFLCLSVLIMGKAELQAANATVTVGPGGSNSFAPQQVTINAGEMVTWQWESGTHNIHSDSSPQAWTEASSTSGNPTFSHTFNMAGTYPYHCTIHGQSMSGSITILAAPTGTKEDLMHKSMLNFYPNPAQNKVKLELNLADADDYEIRLTNAIGKTVKTINSSEFKAVKATEIDLSGMAGGVYFYTLWNRDKMVETRRLVIQK</sequence>
<dbReference type="InterPro" id="IPR000923">
    <property type="entry name" value="BlueCu_1"/>
</dbReference>
<proteinExistence type="predicted"/>
<dbReference type="Pfam" id="PF00127">
    <property type="entry name" value="Copper-bind"/>
    <property type="match status" value="1"/>
</dbReference>
<dbReference type="SUPFAM" id="SSF49503">
    <property type="entry name" value="Cupredoxins"/>
    <property type="match status" value="1"/>
</dbReference>
<protein>
    <submittedName>
        <fullName evidence="7">T9SS type A sorting domain-containing protein</fullName>
    </submittedName>
</protein>
<feature type="domain" description="Secretion system C-terminal sorting" evidence="6">
    <location>
        <begin position="129"/>
        <end position="205"/>
    </location>
</feature>
<accession>A0ABW0EBS2</accession>
<keyword evidence="1" id="KW-0479">Metal-binding</keyword>
<reference evidence="8" key="1">
    <citation type="journal article" date="2019" name="Int. J. Syst. Evol. Microbiol.">
        <title>The Global Catalogue of Microorganisms (GCM) 10K type strain sequencing project: providing services to taxonomists for standard genome sequencing and annotation.</title>
        <authorList>
            <consortium name="The Broad Institute Genomics Platform"/>
            <consortium name="The Broad Institute Genome Sequencing Center for Infectious Disease"/>
            <person name="Wu L."/>
            <person name="Ma J."/>
        </authorList>
    </citation>
    <scope>NUCLEOTIDE SEQUENCE [LARGE SCALE GENOMIC DNA]</scope>
    <source>
        <strain evidence="8">KACC 12602</strain>
    </source>
</reference>
<evidence type="ECO:0000256" key="3">
    <source>
        <dbReference type="SAM" id="MobiDB-lite"/>
    </source>
</evidence>
<keyword evidence="8" id="KW-1185">Reference proteome</keyword>
<evidence type="ECO:0000313" key="8">
    <source>
        <dbReference type="Proteomes" id="UP001596161"/>
    </source>
</evidence>